<comment type="caution">
    <text evidence="1">The sequence shown here is derived from an EMBL/GenBank/DDBJ whole genome shotgun (WGS) entry which is preliminary data.</text>
</comment>
<keyword evidence="2" id="KW-1185">Reference proteome</keyword>
<evidence type="ECO:0000313" key="1">
    <source>
        <dbReference type="EMBL" id="KAL1274390.1"/>
    </source>
</evidence>
<dbReference type="Proteomes" id="UP001558613">
    <property type="component" value="Unassembled WGS sequence"/>
</dbReference>
<proteinExistence type="predicted"/>
<sequence>MAKRCREPDDCDLGPTARFRRDDDCLMVPHQTGRGSAAQPHYTLNPSEPCMGLTQADIESLVRDGGDVAGRLTPYLSDEEP</sequence>
<gene>
    <name evidence="1" type="ORF">QQF64_027204</name>
</gene>
<accession>A0ABR3NCH0</accession>
<organism evidence="1 2">
    <name type="scientific">Cirrhinus molitorella</name>
    <name type="common">mud carp</name>
    <dbReference type="NCBI Taxonomy" id="172907"/>
    <lineage>
        <taxon>Eukaryota</taxon>
        <taxon>Metazoa</taxon>
        <taxon>Chordata</taxon>
        <taxon>Craniata</taxon>
        <taxon>Vertebrata</taxon>
        <taxon>Euteleostomi</taxon>
        <taxon>Actinopterygii</taxon>
        <taxon>Neopterygii</taxon>
        <taxon>Teleostei</taxon>
        <taxon>Ostariophysi</taxon>
        <taxon>Cypriniformes</taxon>
        <taxon>Cyprinidae</taxon>
        <taxon>Labeoninae</taxon>
        <taxon>Labeonini</taxon>
        <taxon>Cirrhinus</taxon>
    </lineage>
</organism>
<protein>
    <submittedName>
        <fullName evidence="1">Uncharacterized protein</fullName>
    </submittedName>
</protein>
<evidence type="ECO:0000313" key="2">
    <source>
        <dbReference type="Proteomes" id="UP001558613"/>
    </source>
</evidence>
<dbReference type="EMBL" id="JAYMGO010000005">
    <property type="protein sequence ID" value="KAL1274390.1"/>
    <property type="molecule type" value="Genomic_DNA"/>
</dbReference>
<name>A0ABR3NCH0_9TELE</name>
<reference evidence="1 2" key="1">
    <citation type="submission" date="2023-09" db="EMBL/GenBank/DDBJ databases">
        <authorList>
            <person name="Wang M."/>
        </authorList>
    </citation>
    <scope>NUCLEOTIDE SEQUENCE [LARGE SCALE GENOMIC DNA]</scope>
    <source>
        <strain evidence="1">GT-2023</strain>
        <tissue evidence="1">Liver</tissue>
    </source>
</reference>